<sequence length="84" mass="9203">MFGPGGILVSFSFFNTLKSISAHIRTDRSEMSRLGSRPPNCDHGCGECKPCVAVQVPTNDMQLQSPNYGPEEWSCRCGSSFFTP</sequence>
<evidence type="ECO:0000256" key="6">
    <source>
        <dbReference type="ARBA" id="ARBA00023157"/>
    </source>
</evidence>
<accession>A0AAF0XIT9</accession>
<keyword evidence="3 7" id="KW-0217">Developmental protein</keyword>
<reference evidence="8" key="1">
    <citation type="journal article" date="2016" name="Nat. Genet.">
        <title>A high-quality carrot genome assembly provides new insights into carotenoid accumulation and asterid genome evolution.</title>
        <authorList>
            <person name="Iorizzo M."/>
            <person name="Ellison S."/>
            <person name="Senalik D."/>
            <person name="Zeng P."/>
            <person name="Satapoomin P."/>
            <person name="Huang J."/>
            <person name="Bowman M."/>
            <person name="Iovene M."/>
            <person name="Sanseverino W."/>
            <person name="Cavagnaro P."/>
            <person name="Yildiz M."/>
            <person name="Macko-Podgorni A."/>
            <person name="Moranska E."/>
            <person name="Grzebelus E."/>
            <person name="Grzebelus D."/>
            <person name="Ashrafi H."/>
            <person name="Zheng Z."/>
            <person name="Cheng S."/>
            <person name="Spooner D."/>
            <person name="Van Deynze A."/>
            <person name="Simon P."/>
        </authorList>
    </citation>
    <scope>NUCLEOTIDE SEQUENCE</scope>
    <source>
        <tissue evidence="8">Leaf</tissue>
    </source>
</reference>
<evidence type="ECO:0000256" key="3">
    <source>
        <dbReference type="ARBA" id="ARBA00022473"/>
    </source>
</evidence>
<dbReference type="AlphaFoldDB" id="A0AAF0XIT9"/>
<name>A0AAF0XIT9_DAUCS</name>
<evidence type="ECO:0000256" key="2">
    <source>
        <dbReference type="ARBA" id="ARBA00008127"/>
    </source>
</evidence>
<proteinExistence type="inferred from homology"/>
<dbReference type="GO" id="GO:0010052">
    <property type="term" value="P:guard cell differentiation"/>
    <property type="evidence" value="ECO:0007669"/>
    <property type="project" value="UniProtKB-UniRule"/>
</dbReference>
<dbReference type="GO" id="GO:0005576">
    <property type="term" value="C:extracellular region"/>
    <property type="evidence" value="ECO:0007669"/>
    <property type="project" value="UniProtKB-SubCell"/>
</dbReference>
<evidence type="ECO:0000313" key="8">
    <source>
        <dbReference type="EMBL" id="WOH07584.1"/>
    </source>
</evidence>
<comment type="subcellular location">
    <subcellularLocation>
        <location evidence="1 7">Secreted</location>
    </subcellularLocation>
</comment>
<evidence type="ECO:0000256" key="7">
    <source>
        <dbReference type="RuleBase" id="RU367102"/>
    </source>
</evidence>
<gene>
    <name evidence="8" type="ORF">DCAR_0727016</name>
</gene>
<evidence type="ECO:0000256" key="5">
    <source>
        <dbReference type="ARBA" id="ARBA00022729"/>
    </source>
</evidence>
<keyword evidence="4 7" id="KW-0964">Secreted</keyword>
<evidence type="ECO:0000313" key="9">
    <source>
        <dbReference type="Proteomes" id="UP000077755"/>
    </source>
</evidence>
<dbReference type="Proteomes" id="UP000077755">
    <property type="component" value="Chromosome 7"/>
</dbReference>
<dbReference type="InterPro" id="IPR039455">
    <property type="entry name" value="EPFL"/>
</dbReference>
<keyword evidence="6" id="KW-1015">Disulfide bond</keyword>
<evidence type="ECO:0000256" key="1">
    <source>
        <dbReference type="ARBA" id="ARBA00004613"/>
    </source>
</evidence>
<dbReference type="EMBL" id="CP093349">
    <property type="protein sequence ID" value="WOH07584.1"/>
    <property type="molecule type" value="Genomic_DNA"/>
</dbReference>
<organism evidence="8 9">
    <name type="scientific">Daucus carota subsp. sativus</name>
    <name type="common">Carrot</name>
    <dbReference type="NCBI Taxonomy" id="79200"/>
    <lineage>
        <taxon>Eukaryota</taxon>
        <taxon>Viridiplantae</taxon>
        <taxon>Streptophyta</taxon>
        <taxon>Embryophyta</taxon>
        <taxon>Tracheophyta</taxon>
        <taxon>Spermatophyta</taxon>
        <taxon>Magnoliopsida</taxon>
        <taxon>eudicotyledons</taxon>
        <taxon>Gunneridae</taxon>
        <taxon>Pentapetalae</taxon>
        <taxon>asterids</taxon>
        <taxon>campanulids</taxon>
        <taxon>Apiales</taxon>
        <taxon>Apiaceae</taxon>
        <taxon>Apioideae</taxon>
        <taxon>Scandiceae</taxon>
        <taxon>Daucinae</taxon>
        <taxon>Daucus</taxon>
        <taxon>Daucus sect. Daucus</taxon>
    </lineage>
</organism>
<comment type="similarity">
    <text evidence="2 7">Belongs to the plant cysteine rich small secretory peptide family. Epidermal patterning factor subfamily.</text>
</comment>
<reference evidence="8" key="2">
    <citation type="submission" date="2022-03" db="EMBL/GenBank/DDBJ databases">
        <title>Draft title - Genomic analysis of global carrot germplasm unveils the trajectory of domestication and the origin of high carotenoid orange carrot.</title>
        <authorList>
            <person name="Iorizzo M."/>
            <person name="Ellison S."/>
            <person name="Senalik D."/>
            <person name="Macko-Podgorni A."/>
            <person name="Grzebelus D."/>
            <person name="Bostan H."/>
            <person name="Rolling W."/>
            <person name="Curaba J."/>
            <person name="Simon P."/>
        </authorList>
    </citation>
    <scope>NUCLEOTIDE SEQUENCE</scope>
    <source>
        <tissue evidence="8">Leaf</tissue>
    </source>
</reference>
<keyword evidence="5" id="KW-0732">Signal</keyword>
<comment type="function">
    <text evidence="7">Controls stomatal patterning.</text>
</comment>
<keyword evidence="9" id="KW-1185">Reference proteome</keyword>
<dbReference type="PANTHER" id="PTHR33109:SF74">
    <property type="entry name" value="EPIDERMAL PATTERNING FACTOR-LIKE PROTEIN"/>
    <property type="match status" value="1"/>
</dbReference>
<evidence type="ECO:0000256" key="4">
    <source>
        <dbReference type="ARBA" id="ARBA00022525"/>
    </source>
</evidence>
<dbReference type="PANTHER" id="PTHR33109">
    <property type="entry name" value="EPIDERMAL PATTERNING FACTOR-LIKE PROTEIN 4"/>
    <property type="match status" value="1"/>
</dbReference>
<protein>
    <recommendedName>
        <fullName evidence="7">Epidermal patterning factor-like protein</fullName>
    </recommendedName>
</protein>
<dbReference type="Pfam" id="PF17181">
    <property type="entry name" value="EPF"/>
    <property type="match status" value="1"/>
</dbReference>